<organism evidence="11 12">
    <name type="scientific">Knipowitschia caucasica</name>
    <name type="common">Caucasian dwarf goby</name>
    <name type="synonym">Pomatoschistus caucasicus</name>
    <dbReference type="NCBI Taxonomy" id="637954"/>
    <lineage>
        <taxon>Eukaryota</taxon>
        <taxon>Metazoa</taxon>
        <taxon>Chordata</taxon>
        <taxon>Craniata</taxon>
        <taxon>Vertebrata</taxon>
        <taxon>Euteleostomi</taxon>
        <taxon>Actinopterygii</taxon>
        <taxon>Neopterygii</taxon>
        <taxon>Teleostei</taxon>
        <taxon>Neoteleostei</taxon>
        <taxon>Acanthomorphata</taxon>
        <taxon>Gobiaria</taxon>
        <taxon>Gobiiformes</taxon>
        <taxon>Gobioidei</taxon>
        <taxon>Gobiidae</taxon>
        <taxon>Gobiinae</taxon>
        <taxon>Knipowitschia</taxon>
    </lineage>
</organism>
<keyword evidence="5 9" id="KW-0472">Membrane</keyword>
<accession>A0AAV2LS46</accession>
<dbReference type="GO" id="GO:0005886">
    <property type="term" value="C:plasma membrane"/>
    <property type="evidence" value="ECO:0007669"/>
    <property type="project" value="TreeGrafter"/>
</dbReference>
<feature type="transmembrane region" description="Helical" evidence="9">
    <location>
        <begin position="6"/>
        <end position="27"/>
    </location>
</feature>
<evidence type="ECO:0000256" key="6">
    <source>
        <dbReference type="ARBA" id="ARBA00023170"/>
    </source>
</evidence>
<dbReference type="GO" id="GO:0007200">
    <property type="term" value="P:phospholipase C-activating G protein-coupled receptor signaling pathway"/>
    <property type="evidence" value="ECO:0007669"/>
    <property type="project" value="TreeGrafter"/>
</dbReference>
<dbReference type="PANTHER" id="PTHR24232">
    <property type="entry name" value="G-PROTEIN COUPLED RECEPTOR"/>
    <property type="match status" value="1"/>
</dbReference>
<feature type="transmembrane region" description="Helical" evidence="9">
    <location>
        <begin position="139"/>
        <end position="164"/>
    </location>
</feature>
<keyword evidence="3 9" id="KW-1133">Transmembrane helix</keyword>
<name>A0AAV2LS46_KNICA</name>
<feature type="domain" description="G-protein coupled receptors family 1 profile" evidence="10">
    <location>
        <begin position="18"/>
        <end position="247"/>
    </location>
</feature>
<dbReference type="GO" id="GO:0004930">
    <property type="term" value="F:G protein-coupled receptor activity"/>
    <property type="evidence" value="ECO:0007669"/>
    <property type="project" value="UniProtKB-KW"/>
</dbReference>
<feature type="transmembrane region" description="Helical" evidence="9">
    <location>
        <begin position="39"/>
        <end position="62"/>
    </location>
</feature>
<sequence>MYFYLVTASVEYSVAFPVNLWAFVSIVSNRRPAVEREVLILNLLLSEILCSLCFLLWLLQFFTPMSVFTPLINFYQGSMSVARTLFQWHLCTDRYLAVVHPIMFIRYRQVRYRVACLVPLWTIATVCGLNSVYFPMSKILVSLGGLCVLAPSLSTETMCSLAIARTLRRPGPGSRESGGSGQKRRAVRITALLALMAVLNNISFILFPVFDKSSHEDFFPVALALGTMGSSTHGFLYMSRARRSQRK</sequence>
<evidence type="ECO:0000256" key="4">
    <source>
        <dbReference type="ARBA" id="ARBA00023040"/>
    </source>
</evidence>
<dbReference type="EMBL" id="OZ035825">
    <property type="protein sequence ID" value="CAL1602529.1"/>
    <property type="molecule type" value="Genomic_DNA"/>
</dbReference>
<dbReference type="SUPFAM" id="SSF81321">
    <property type="entry name" value="Family A G protein-coupled receptor-like"/>
    <property type="match status" value="1"/>
</dbReference>
<feature type="transmembrane region" description="Helical" evidence="9">
    <location>
        <begin position="218"/>
        <end position="238"/>
    </location>
</feature>
<evidence type="ECO:0000256" key="1">
    <source>
        <dbReference type="ARBA" id="ARBA00004141"/>
    </source>
</evidence>
<reference evidence="11 12" key="1">
    <citation type="submission" date="2024-04" db="EMBL/GenBank/DDBJ databases">
        <authorList>
            <person name="Waldvogel A.-M."/>
            <person name="Schoenle A."/>
        </authorList>
    </citation>
    <scope>NUCLEOTIDE SEQUENCE [LARGE SCALE GENOMIC DNA]</scope>
</reference>
<keyword evidence="2 9" id="KW-0812">Transmembrane</keyword>
<dbReference type="AlphaFoldDB" id="A0AAV2LS46"/>
<dbReference type="Proteomes" id="UP001497482">
    <property type="component" value="Chromosome 3"/>
</dbReference>
<keyword evidence="12" id="KW-1185">Reference proteome</keyword>
<evidence type="ECO:0000259" key="10">
    <source>
        <dbReference type="PROSITE" id="PS50262"/>
    </source>
</evidence>
<evidence type="ECO:0000256" key="8">
    <source>
        <dbReference type="ARBA" id="ARBA00023224"/>
    </source>
</evidence>
<feature type="transmembrane region" description="Helical" evidence="9">
    <location>
        <begin position="112"/>
        <end position="133"/>
    </location>
</feature>
<dbReference type="Gene3D" id="1.20.1070.10">
    <property type="entry name" value="Rhodopsin 7-helix transmembrane proteins"/>
    <property type="match status" value="1"/>
</dbReference>
<evidence type="ECO:0000313" key="11">
    <source>
        <dbReference type="EMBL" id="CAL1602529.1"/>
    </source>
</evidence>
<evidence type="ECO:0000256" key="7">
    <source>
        <dbReference type="ARBA" id="ARBA00023180"/>
    </source>
</evidence>
<proteinExistence type="predicted"/>
<keyword evidence="4" id="KW-0297">G-protein coupled receptor</keyword>
<evidence type="ECO:0000256" key="3">
    <source>
        <dbReference type="ARBA" id="ARBA00022989"/>
    </source>
</evidence>
<comment type="subcellular location">
    <subcellularLocation>
        <location evidence="1">Membrane</location>
        <topology evidence="1">Multi-pass membrane protein</topology>
    </subcellularLocation>
</comment>
<keyword evidence="6" id="KW-0675">Receptor</keyword>
<dbReference type="PANTHER" id="PTHR24232:SF85">
    <property type="entry name" value="G-PROTEIN COUPLED RECEPTOR 4"/>
    <property type="match status" value="1"/>
</dbReference>
<dbReference type="PROSITE" id="PS50262">
    <property type="entry name" value="G_PROTEIN_RECEP_F1_2"/>
    <property type="match status" value="1"/>
</dbReference>
<keyword evidence="7" id="KW-0325">Glycoprotein</keyword>
<feature type="transmembrane region" description="Helical" evidence="9">
    <location>
        <begin position="185"/>
        <end position="206"/>
    </location>
</feature>
<evidence type="ECO:0000256" key="2">
    <source>
        <dbReference type="ARBA" id="ARBA00022692"/>
    </source>
</evidence>
<evidence type="ECO:0000313" key="12">
    <source>
        <dbReference type="Proteomes" id="UP001497482"/>
    </source>
</evidence>
<evidence type="ECO:0000256" key="9">
    <source>
        <dbReference type="SAM" id="Phobius"/>
    </source>
</evidence>
<keyword evidence="8" id="KW-0807">Transducer</keyword>
<protein>
    <recommendedName>
        <fullName evidence="10">G-protein coupled receptors family 1 profile domain-containing protein</fullName>
    </recommendedName>
</protein>
<dbReference type="GO" id="GO:0035025">
    <property type="term" value="P:positive regulation of Rho protein signal transduction"/>
    <property type="evidence" value="ECO:0007669"/>
    <property type="project" value="TreeGrafter"/>
</dbReference>
<evidence type="ECO:0000256" key="5">
    <source>
        <dbReference type="ARBA" id="ARBA00023136"/>
    </source>
</evidence>
<dbReference type="InterPro" id="IPR017452">
    <property type="entry name" value="GPCR_Rhodpsn_7TM"/>
</dbReference>
<gene>
    <name evidence="11" type="ORF">KC01_LOCUS30288</name>
</gene>